<dbReference type="GO" id="GO:0003700">
    <property type="term" value="F:DNA-binding transcription factor activity"/>
    <property type="evidence" value="ECO:0007669"/>
    <property type="project" value="InterPro"/>
</dbReference>
<keyword evidence="8" id="KW-1185">Reference proteome</keyword>
<accession>A0A9X3PJT4</accession>
<proteinExistence type="predicted"/>
<sequence length="257" mass="28212">MRDVTVCLDEPPEVVNAGFAIHGINGPDGPFRLPDLWQFHLYEYEADLVVDGTAHRIKPGRVSLIPAGTNVEYHHRGRSEHLYVHLRPSPRGTPHTLPLIQDAGPAGPALAEMLWQTIATVADSPTQAASEVWTALWRTVRLQSKEPGNNEHPAVAATFAYIEQRLPRSVKVPEVAAAVGISPNHLTKLVKDATGSTLVAYIRHRRMVRAEHLLRESTLSIPAIAASVGIPDLQTFNKACHREFGASPRTLRGSSRH</sequence>
<dbReference type="AlphaFoldDB" id="A0A9X3PJT4"/>
<evidence type="ECO:0000256" key="1">
    <source>
        <dbReference type="ARBA" id="ARBA00023015"/>
    </source>
</evidence>
<reference evidence="5" key="1">
    <citation type="submission" date="2022-12" db="EMBL/GenBank/DDBJ databases">
        <title>Gycomyces niveus sp.nov., a novel actinomycete isolated from soil in Shouguang.</title>
        <authorList>
            <person name="Yang X."/>
        </authorList>
    </citation>
    <scope>NUCLEOTIDE SEQUENCE</scope>
    <source>
        <strain evidence="5">DSM 44724</strain>
    </source>
</reference>
<name>A0A9X3PJT4_9ACTN</name>
<evidence type="ECO:0000313" key="5">
    <source>
        <dbReference type="EMBL" id="MDA1385076.1"/>
    </source>
</evidence>
<keyword evidence="3" id="KW-0804">Transcription</keyword>
<evidence type="ECO:0000256" key="3">
    <source>
        <dbReference type="ARBA" id="ARBA00023163"/>
    </source>
</evidence>
<dbReference type="SUPFAM" id="SSF51215">
    <property type="entry name" value="Regulatory protein AraC"/>
    <property type="match status" value="1"/>
</dbReference>
<evidence type="ECO:0000313" key="6">
    <source>
        <dbReference type="EMBL" id="MDR7337472.1"/>
    </source>
</evidence>
<dbReference type="Proteomes" id="UP001145799">
    <property type="component" value="Unassembled WGS sequence"/>
</dbReference>
<gene>
    <name evidence="6" type="ORF">J2S69_001191</name>
    <name evidence="5" type="ORF">O2L01_08780</name>
</gene>
<evidence type="ECO:0000259" key="4">
    <source>
        <dbReference type="PROSITE" id="PS01124"/>
    </source>
</evidence>
<evidence type="ECO:0000313" key="7">
    <source>
        <dbReference type="Proteomes" id="UP001145799"/>
    </source>
</evidence>
<evidence type="ECO:0000313" key="8">
    <source>
        <dbReference type="Proteomes" id="UP001183604"/>
    </source>
</evidence>
<comment type="caution">
    <text evidence="5">The sequence shown here is derived from an EMBL/GenBank/DDBJ whole genome shotgun (WGS) entry which is preliminary data.</text>
</comment>
<dbReference type="SMART" id="SM00342">
    <property type="entry name" value="HTH_ARAC"/>
    <property type="match status" value="1"/>
</dbReference>
<dbReference type="InterPro" id="IPR050204">
    <property type="entry name" value="AraC_XylS_family_regulators"/>
</dbReference>
<evidence type="ECO:0000256" key="2">
    <source>
        <dbReference type="ARBA" id="ARBA00023125"/>
    </source>
</evidence>
<keyword evidence="1" id="KW-0805">Transcription regulation</keyword>
<keyword evidence="2" id="KW-0238">DNA-binding</keyword>
<dbReference type="Gene3D" id="1.10.10.60">
    <property type="entry name" value="Homeodomain-like"/>
    <property type="match status" value="1"/>
</dbReference>
<dbReference type="InterPro" id="IPR037923">
    <property type="entry name" value="HTH-like"/>
</dbReference>
<dbReference type="GO" id="GO:0043565">
    <property type="term" value="F:sequence-specific DNA binding"/>
    <property type="evidence" value="ECO:0007669"/>
    <property type="project" value="InterPro"/>
</dbReference>
<dbReference type="Proteomes" id="UP001183604">
    <property type="component" value="Unassembled WGS sequence"/>
</dbReference>
<dbReference type="PANTHER" id="PTHR46796:SF6">
    <property type="entry name" value="ARAC SUBFAMILY"/>
    <property type="match status" value="1"/>
</dbReference>
<dbReference type="EMBL" id="JAPZVQ010000003">
    <property type="protein sequence ID" value="MDA1385076.1"/>
    <property type="molecule type" value="Genomic_DNA"/>
</dbReference>
<dbReference type="InterPro" id="IPR018060">
    <property type="entry name" value="HTH_AraC"/>
</dbReference>
<dbReference type="RefSeq" id="WP_270121530.1">
    <property type="nucleotide sequence ID" value="NZ_BAAAOM010000002.1"/>
</dbReference>
<dbReference type="PROSITE" id="PS01124">
    <property type="entry name" value="HTH_ARAC_FAMILY_2"/>
    <property type="match status" value="1"/>
</dbReference>
<dbReference type="Pfam" id="PF12833">
    <property type="entry name" value="HTH_18"/>
    <property type="match status" value="1"/>
</dbReference>
<dbReference type="InterPro" id="IPR009057">
    <property type="entry name" value="Homeodomain-like_sf"/>
</dbReference>
<protein>
    <submittedName>
        <fullName evidence="6">AraC-like DNA-binding protein</fullName>
    </submittedName>
    <submittedName>
        <fullName evidence="5">Helix-turn-helix transcriptional regulator</fullName>
    </submittedName>
</protein>
<feature type="domain" description="HTH araC/xylS-type" evidence="4">
    <location>
        <begin position="156"/>
        <end position="254"/>
    </location>
</feature>
<dbReference type="SUPFAM" id="SSF46689">
    <property type="entry name" value="Homeodomain-like"/>
    <property type="match status" value="2"/>
</dbReference>
<dbReference type="EMBL" id="JAVDYD010000001">
    <property type="protein sequence ID" value="MDR7337472.1"/>
    <property type="molecule type" value="Genomic_DNA"/>
</dbReference>
<organism evidence="5 7">
    <name type="scientific">Glycomyces lechevalierae</name>
    <dbReference type="NCBI Taxonomy" id="256034"/>
    <lineage>
        <taxon>Bacteria</taxon>
        <taxon>Bacillati</taxon>
        <taxon>Actinomycetota</taxon>
        <taxon>Actinomycetes</taxon>
        <taxon>Glycomycetales</taxon>
        <taxon>Glycomycetaceae</taxon>
        <taxon>Glycomyces</taxon>
    </lineage>
</organism>
<reference evidence="6 8" key="2">
    <citation type="submission" date="2023-07" db="EMBL/GenBank/DDBJ databases">
        <title>Sequencing the genomes of 1000 actinobacteria strains.</title>
        <authorList>
            <person name="Klenk H.-P."/>
        </authorList>
    </citation>
    <scope>NUCLEOTIDE SEQUENCE [LARGE SCALE GENOMIC DNA]</scope>
    <source>
        <strain evidence="6 8">DSM 44724</strain>
    </source>
</reference>
<dbReference type="PANTHER" id="PTHR46796">
    <property type="entry name" value="HTH-TYPE TRANSCRIPTIONAL ACTIVATOR RHAS-RELATED"/>
    <property type="match status" value="1"/>
</dbReference>